<name>A0A101I9Z9_9BACT</name>
<evidence type="ECO:0000313" key="3">
    <source>
        <dbReference type="Proteomes" id="UP000055014"/>
    </source>
</evidence>
<evidence type="ECO:0000313" key="1">
    <source>
        <dbReference type="EMBL" id="HCO69300.1"/>
    </source>
</evidence>
<dbReference type="EMBL" id="DQBS01000043">
    <property type="protein sequence ID" value="HCO69300.1"/>
    <property type="molecule type" value="Genomic_DNA"/>
</dbReference>
<dbReference type="Proteomes" id="UP000264215">
    <property type="component" value="Unassembled WGS sequence"/>
</dbReference>
<reference evidence="1 4" key="3">
    <citation type="journal article" date="2018" name="Nat. Biotechnol.">
        <title>A standardized bacterial taxonomy based on genome phylogeny substantially revises the tree of life.</title>
        <authorList>
            <person name="Parks D.H."/>
            <person name="Chuvochina M."/>
            <person name="Waite D.W."/>
            <person name="Rinke C."/>
            <person name="Skarshewski A."/>
            <person name="Chaumeil P.A."/>
            <person name="Hugenholtz P."/>
        </authorList>
    </citation>
    <scope>NUCLEOTIDE SEQUENCE [LARGE SCALE GENOMIC DNA]</scope>
    <source>
        <strain evidence="1">UBA9905</strain>
    </source>
</reference>
<accession>A0A101I9Z9</accession>
<proteinExistence type="predicted"/>
<protein>
    <submittedName>
        <fullName evidence="2">Uncharacterized protein</fullName>
    </submittedName>
</protein>
<organism evidence="2 3">
    <name type="scientific">Mesotoga infera</name>
    <dbReference type="NCBI Taxonomy" id="1236046"/>
    <lineage>
        <taxon>Bacteria</taxon>
        <taxon>Thermotogati</taxon>
        <taxon>Thermotogota</taxon>
        <taxon>Thermotogae</taxon>
        <taxon>Kosmotogales</taxon>
        <taxon>Kosmotogaceae</taxon>
        <taxon>Mesotoga</taxon>
    </lineage>
</organism>
<dbReference type="AlphaFoldDB" id="A0A101I9Z9"/>
<reference evidence="2" key="1">
    <citation type="journal article" date="2015" name="MBio">
        <title>Genome-resolved metagenomic analysis reveals roles for candidate phyla and other microbial community members in biogeochemical transformations in oil reservoirs.</title>
        <authorList>
            <person name="Hu P."/>
            <person name="Tom L."/>
            <person name="Singh A."/>
            <person name="Thomas B.C."/>
            <person name="Baker B.J."/>
            <person name="Piceno Y.M."/>
            <person name="Andersen G.L."/>
            <person name="Banfield J.F."/>
        </authorList>
    </citation>
    <scope>NUCLEOTIDE SEQUENCE [LARGE SCALE GENOMIC DNA]</scope>
    <source>
        <strain evidence="2">46_70</strain>
    </source>
</reference>
<sequence>MFAYRDDKVMYNDFMYSESTATRHLMNFNHVCRLFVLLIALLLLTSGCWVIKKPSEVAELAFERSIITVQEGWTSSIRLIARNFSEVYVFEVVLEVSGGVEITNLESNLDGLTLIAGSHIDSKVIIHGAFPYNQQEVTRDFFIEIEIRANESGDLRINSNFALDNDLSVVKIKTLSSTVEVAVR</sequence>
<reference evidence="3" key="2">
    <citation type="journal article" date="2015" name="MBio">
        <title>Genome-Resolved Metagenomic Analysis Reveals Roles for Candidate Phyla and Other Microbial Community Members in Biogeochemical Transformations in Oil Reservoirs.</title>
        <authorList>
            <person name="Hu P."/>
            <person name="Tom L."/>
            <person name="Singh A."/>
            <person name="Thomas B.C."/>
            <person name="Baker B.J."/>
            <person name="Piceno Y.M."/>
            <person name="Andersen G.L."/>
            <person name="Banfield J.F."/>
        </authorList>
    </citation>
    <scope>NUCLEOTIDE SEQUENCE [LARGE SCALE GENOMIC DNA]</scope>
</reference>
<dbReference type="PATRIC" id="fig|1236046.5.peg.922"/>
<comment type="caution">
    <text evidence="2">The sequence shown here is derived from an EMBL/GenBank/DDBJ whole genome shotgun (WGS) entry which is preliminary data.</text>
</comment>
<dbReference type="Proteomes" id="UP000055014">
    <property type="component" value="Unassembled WGS sequence"/>
</dbReference>
<evidence type="ECO:0000313" key="4">
    <source>
        <dbReference type="Proteomes" id="UP000264215"/>
    </source>
</evidence>
<dbReference type="EMBL" id="LGGW01000006">
    <property type="protein sequence ID" value="KUK91234.1"/>
    <property type="molecule type" value="Genomic_DNA"/>
</dbReference>
<gene>
    <name evidence="1" type="ORF">DIT26_01735</name>
    <name evidence="2" type="ORF">XE02_0148</name>
</gene>
<evidence type="ECO:0000313" key="2">
    <source>
        <dbReference type="EMBL" id="KUK91234.1"/>
    </source>
</evidence>